<name>A0A8K0RC23_9PLEO</name>
<evidence type="ECO:0000313" key="2">
    <source>
        <dbReference type="EMBL" id="KAH7089994.1"/>
    </source>
</evidence>
<gene>
    <name evidence="2" type="ORF">FB567DRAFT_316075</name>
</gene>
<dbReference type="Proteomes" id="UP000813461">
    <property type="component" value="Unassembled WGS sequence"/>
</dbReference>
<dbReference type="AlphaFoldDB" id="A0A8K0RC23"/>
<evidence type="ECO:0000256" key="1">
    <source>
        <dbReference type="SAM" id="Phobius"/>
    </source>
</evidence>
<protein>
    <submittedName>
        <fullName evidence="2">Uncharacterized protein</fullName>
    </submittedName>
</protein>
<feature type="transmembrane region" description="Helical" evidence="1">
    <location>
        <begin position="49"/>
        <end position="66"/>
    </location>
</feature>
<evidence type="ECO:0000313" key="3">
    <source>
        <dbReference type="Proteomes" id="UP000813461"/>
    </source>
</evidence>
<reference evidence="2" key="1">
    <citation type="journal article" date="2021" name="Nat. Commun.">
        <title>Genetic determinants of endophytism in the Arabidopsis root mycobiome.</title>
        <authorList>
            <person name="Mesny F."/>
            <person name="Miyauchi S."/>
            <person name="Thiergart T."/>
            <person name="Pickel B."/>
            <person name="Atanasova L."/>
            <person name="Karlsson M."/>
            <person name="Huettel B."/>
            <person name="Barry K.W."/>
            <person name="Haridas S."/>
            <person name="Chen C."/>
            <person name="Bauer D."/>
            <person name="Andreopoulos W."/>
            <person name="Pangilinan J."/>
            <person name="LaButti K."/>
            <person name="Riley R."/>
            <person name="Lipzen A."/>
            <person name="Clum A."/>
            <person name="Drula E."/>
            <person name="Henrissat B."/>
            <person name="Kohler A."/>
            <person name="Grigoriev I.V."/>
            <person name="Martin F.M."/>
            <person name="Hacquard S."/>
        </authorList>
    </citation>
    <scope>NUCLEOTIDE SEQUENCE</scope>
    <source>
        <strain evidence="2">MPI-SDFR-AT-0120</strain>
    </source>
</reference>
<dbReference type="EMBL" id="JAGMVJ010000006">
    <property type="protein sequence ID" value="KAH7089994.1"/>
    <property type="molecule type" value="Genomic_DNA"/>
</dbReference>
<feature type="transmembrane region" description="Helical" evidence="1">
    <location>
        <begin position="86"/>
        <end position="106"/>
    </location>
</feature>
<comment type="caution">
    <text evidence="2">The sequence shown here is derived from an EMBL/GenBank/DDBJ whole genome shotgun (WGS) entry which is preliminary data.</text>
</comment>
<keyword evidence="3" id="KW-1185">Reference proteome</keyword>
<accession>A0A8K0RC23</accession>
<proteinExistence type="predicted"/>
<keyword evidence="1" id="KW-0812">Transmembrane</keyword>
<sequence>MRKCNLNHSRELYTAGSAPSSHLCAMESLNLSRYWTSTSRAFHSSAMDFAFILDAIFYFCAVRIAHITKHTMIRAITDRWPDEIPLLITIVSALLASWMVWTCFAAERKRKVTTEASNQSPSIYPPGMEFDRVVERWAKQGHEE</sequence>
<keyword evidence="1" id="KW-1133">Transmembrane helix</keyword>
<keyword evidence="1" id="KW-0472">Membrane</keyword>
<organism evidence="2 3">
    <name type="scientific">Paraphoma chrysanthemicola</name>
    <dbReference type="NCBI Taxonomy" id="798071"/>
    <lineage>
        <taxon>Eukaryota</taxon>
        <taxon>Fungi</taxon>
        <taxon>Dikarya</taxon>
        <taxon>Ascomycota</taxon>
        <taxon>Pezizomycotina</taxon>
        <taxon>Dothideomycetes</taxon>
        <taxon>Pleosporomycetidae</taxon>
        <taxon>Pleosporales</taxon>
        <taxon>Pleosporineae</taxon>
        <taxon>Phaeosphaeriaceae</taxon>
        <taxon>Paraphoma</taxon>
    </lineage>
</organism>